<dbReference type="OrthoDB" id="10647930at2759"/>
<organism evidence="2 3">
    <name type="scientific">Fusarium pseudograminearum (strain CS3096)</name>
    <name type="common">Wheat and barley crown-rot fungus</name>
    <dbReference type="NCBI Taxonomy" id="1028729"/>
    <lineage>
        <taxon>Eukaryota</taxon>
        <taxon>Fungi</taxon>
        <taxon>Dikarya</taxon>
        <taxon>Ascomycota</taxon>
        <taxon>Pezizomycotina</taxon>
        <taxon>Sordariomycetes</taxon>
        <taxon>Hypocreomycetidae</taxon>
        <taxon>Hypocreales</taxon>
        <taxon>Nectriaceae</taxon>
        <taxon>Fusarium</taxon>
    </lineage>
</organism>
<sequence>MDEDSEWDDSSYGDSSDDDSNHGNDSNDLQNLDPDDFGTSDVGSWLQENRGAWTTAPAVGDWPRIRTTGSTSKKAWDLNMAIEAAFREFKIAGAPANVEQRRILRESHLTRLLRQVIYHMRDYFDENRNCSAESSMVRKTRAAALNARSKHLTGGTPEEVSKLLPAHSQVLACVFVTPNGILNGTLSGALVACNQRHLFGIGKKRLRKQLFPVT</sequence>
<proteinExistence type="predicted"/>
<feature type="region of interest" description="Disordered" evidence="1">
    <location>
        <begin position="1"/>
        <end position="43"/>
    </location>
</feature>
<name>K3VXT2_FUSPC</name>
<accession>K3VXT2</accession>
<comment type="caution">
    <text evidence="2">The sequence shown here is derived from an EMBL/GenBank/DDBJ whole genome shotgun (WGS) entry which is preliminary data.</text>
</comment>
<evidence type="ECO:0000256" key="1">
    <source>
        <dbReference type="SAM" id="MobiDB-lite"/>
    </source>
</evidence>
<evidence type="ECO:0000313" key="2">
    <source>
        <dbReference type="EMBL" id="EKJ69445.1"/>
    </source>
</evidence>
<dbReference type="KEGG" id="fpu:FPSE_10378"/>
<evidence type="ECO:0000313" key="3">
    <source>
        <dbReference type="Proteomes" id="UP000007978"/>
    </source>
</evidence>
<protein>
    <submittedName>
        <fullName evidence="2">Uncharacterized protein</fullName>
    </submittedName>
</protein>
<dbReference type="EMBL" id="AFNW01000342">
    <property type="protein sequence ID" value="EKJ69445.1"/>
    <property type="molecule type" value="Genomic_DNA"/>
</dbReference>
<reference evidence="2 3" key="1">
    <citation type="journal article" date="2012" name="PLoS Pathog.">
        <title>Comparative pathogenomics reveals horizontally acquired novel virulence genes in fungi infecting cereal hosts.</title>
        <authorList>
            <person name="Gardiner D.M."/>
            <person name="McDonald M.C."/>
            <person name="Covarelli L."/>
            <person name="Solomon P.S."/>
            <person name="Rusu A.G."/>
            <person name="Marshall M."/>
            <person name="Kazan K."/>
            <person name="Chakraborty S."/>
            <person name="McDonald B.A."/>
            <person name="Manners J.M."/>
        </authorList>
    </citation>
    <scope>NUCLEOTIDE SEQUENCE [LARGE SCALE GENOMIC DNA]</scope>
    <source>
        <strain evidence="2 3">CS3096</strain>
    </source>
</reference>
<dbReference type="Proteomes" id="UP000007978">
    <property type="component" value="Chromosome 1"/>
</dbReference>
<dbReference type="AlphaFoldDB" id="K3VXT2"/>
<dbReference type="HOGENOM" id="CLU_1288967_0_0_1"/>
<dbReference type="GeneID" id="20368995"/>
<gene>
    <name evidence="2" type="ORF">FPSE_10378</name>
</gene>
<feature type="compositionally biased region" description="Acidic residues" evidence="1">
    <location>
        <begin position="1"/>
        <end position="18"/>
    </location>
</feature>
<dbReference type="RefSeq" id="XP_009261770.1">
    <property type="nucleotide sequence ID" value="XM_009263495.1"/>
</dbReference>
<keyword evidence="3" id="KW-1185">Reference proteome</keyword>